<feature type="compositionally biased region" description="Basic residues" evidence="8">
    <location>
        <begin position="69"/>
        <end position="80"/>
    </location>
</feature>
<feature type="domain" description="Plant heme peroxidase family profile" evidence="10">
    <location>
        <begin position="578"/>
        <end position="851"/>
    </location>
</feature>
<dbReference type="InterPro" id="IPR002016">
    <property type="entry name" value="Haem_peroxidase"/>
</dbReference>
<keyword evidence="9" id="KW-0472">Membrane</keyword>
<dbReference type="GO" id="GO:0020037">
    <property type="term" value="F:heme binding"/>
    <property type="evidence" value="ECO:0007669"/>
    <property type="project" value="UniProtKB-UniRule"/>
</dbReference>
<comment type="similarity">
    <text evidence="6">Belongs to the peroxidase family.</text>
</comment>
<evidence type="ECO:0000256" key="8">
    <source>
        <dbReference type="SAM" id="MobiDB-lite"/>
    </source>
</evidence>
<dbReference type="Pfam" id="PF00141">
    <property type="entry name" value="peroxidase"/>
    <property type="match status" value="1"/>
</dbReference>
<evidence type="ECO:0000259" key="10">
    <source>
        <dbReference type="PROSITE" id="PS50873"/>
    </source>
</evidence>
<accession>A0AAD7FCK9</accession>
<protein>
    <recommendedName>
        <fullName evidence="7">Peroxidase</fullName>
        <ecNumber evidence="7">1.11.1.-</ecNumber>
    </recommendedName>
</protein>
<keyword evidence="2" id="KW-0349">Heme</keyword>
<dbReference type="PANTHER" id="PTHR31356">
    <property type="entry name" value="THYLAKOID LUMENAL 29 KDA PROTEIN, CHLOROPLASTIC-RELATED"/>
    <property type="match status" value="1"/>
</dbReference>
<dbReference type="GO" id="GO:0000302">
    <property type="term" value="P:response to reactive oxygen species"/>
    <property type="evidence" value="ECO:0007669"/>
    <property type="project" value="TreeGrafter"/>
</dbReference>
<feature type="transmembrane region" description="Helical" evidence="9">
    <location>
        <begin position="356"/>
        <end position="384"/>
    </location>
</feature>
<comment type="caution">
    <text evidence="11">The sequence shown here is derived from an EMBL/GenBank/DDBJ whole genome shotgun (WGS) entry which is preliminary data.</text>
</comment>
<dbReference type="Proteomes" id="UP001221142">
    <property type="component" value="Unassembled WGS sequence"/>
</dbReference>
<keyword evidence="9" id="KW-1133">Transmembrane helix</keyword>
<dbReference type="AlphaFoldDB" id="A0AAD7FCK9"/>
<dbReference type="InterPro" id="IPR010255">
    <property type="entry name" value="Haem_peroxidase_sf"/>
</dbReference>
<sequence length="1056" mass="113682">MNFVIADREVFTIQALLNGSMTQLQLRFVPGTGTVPICQPVPAEPVPGAGRVRIEPARVTRGWLGSRRAPTRTRTRHTRANPRVTDPNCSCGRPNLAACIPSSRNLVFLELSKSMPAHLTAMFSEFRKFLKTWFSIVVAVGAMRSSQWETVKTHAGDQVSSATIATFLAAVQAQIIALSYQDNSTSLRVVVNVFGFAGVLLDVTAACLGLMTSTVLQRNIAAVEKQLDAIQDAPPHQLHEIIRFLEARRRGSKLASLLSENEYPDLLRRIQTKTSARMAVLDRQLTPGANNSVPDALTYPPMAEGQGFEIEAISEALTQIHSSASIGRAANGAMLLGVVCFFGSVIFLAVSTQPRIVWIIAVAFTGWVVVGVIMGLVLLIPSLVRNVQKVFNRSFNGIENVESRDRPELQRILARAQYSLVPEIGIEIVVPRLILRESMTMKSERETMISTPWVLGELFVERSTSIDVKGVWNETPRGGSLSSDRFRSPYQNNSISGHKNAATTETSLICFPSLLSGFYSPPPPPHTYGPHPSSTPSKPRVSTSWDSTGECFASFIQPCDSFLFEVDGPGDLSGRSNAADWIRTAYHDMATHDVEAGTGGLDGSIRFGAEQLRPENIGTGFSNTFAVISIIGGATRSQSGINPTVADTLALATVIAIENCGGPEIAFRGGRVDATEPNDPGVPQPQQDLDSHIASFAKQGFTQTEMIGLVACGHTFGGVQHSVFPDIVNVLNDPNDTEDVAHFDSTFVTFDNNIATEYMSGTTQNPLVVGFNDTTNSDKRIFGSDGNVTMSSFAESPNLFASTCSSLFARMLDTVPSGVELTDVLTALPVKPAFVEFSLANSSLELAGQVRFWNKTQSEVGTVQMLWDDHLGGTGNATLQFGGTGKAMGGHISSAWYGFNTSDPSNTIMGLDPTAGVERLRFVVNGEVEDQGGVGFAVQDAYMFSQTSCVRTFNASTGVTTGRLDVAVRTSANLTRLYVEAKGKDASGLPIVVETDIPRPAQPVAVNPAYDLWSLDANSTLGLFTIGAEIGGETFSTTMGRVIEELFWPLCTGFSG</sequence>
<feature type="compositionally biased region" description="Low complexity" evidence="8">
    <location>
        <begin position="528"/>
        <end position="537"/>
    </location>
</feature>
<dbReference type="GO" id="GO:0046872">
    <property type="term" value="F:metal ion binding"/>
    <property type="evidence" value="ECO:0007669"/>
    <property type="project" value="UniProtKB-UniRule"/>
</dbReference>
<evidence type="ECO:0000256" key="6">
    <source>
        <dbReference type="RuleBase" id="RU004241"/>
    </source>
</evidence>
<dbReference type="Gene3D" id="1.10.520.10">
    <property type="match status" value="1"/>
</dbReference>
<dbReference type="Gene3D" id="1.10.420.10">
    <property type="entry name" value="Peroxidase, domain 2"/>
    <property type="match status" value="1"/>
</dbReference>
<proteinExistence type="inferred from homology"/>
<keyword evidence="9" id="KW-0812">Transmembrane</keyword>
<dbReference type="GO" id="GO:0042744">
    <property type="term" value="P:hydrogen peroxide catabolic process"/>
    <property type="evidence" value="ECO:0007669"/>
    <property type="project" value="TreeGrafter"/>
</dbReference>
<dbReference type="GO" id="GO:0004601">
    <property type="term" value="F:peroxidase activity"/>
    <property type="evidence" value="ECO:0007669"/>
    <property type="project" value="UniProtKB-KW"/>
</dbReference>
<dbReference type="EMBL" id="JARKIF010000023">
    <property type="protein sequence ID" value="KAJ7615867.1"/>
    <property type="molecule type" value="Genomic_DNA"/>
</dbReference>
<evidence type="ECO:0000256" key="4">
    <source>
        <dbReference type="ARBA" id="ARBA00023002"/>
    </source>
</evidence>
<evidence type="ECO:0000313" key="12">
    <source>
        <dbReference type="Proteomes" id="UP001221142"/>
    </source>
</evidence>
<gene>
    <name evidence="11" type="ORF">FB45DRAFT_1106615</name>
</gene>
<evidence type="ECO:0000256" key="7">
    <source>
        <dbReference type="RuleBase" id="RU363051"/>
    </source>
</evidence>
<keyword evidence="4 7" id="KW-0560">Oxidoreductase</keyword>
<evidence type="ECO:0000256" key="2">
    <source>
        <dbReference type="ARBA" id="ARBA00022617"/>
    </source>
</evidence>
<keyword evidence="1 7" id="KW-0575">Peroxidase</keyword>
<evidence type="ECO:0000256" key="1">
    <source>
        <dbReference type="ARBA" id="ARBA00022559"/>
    </source>
</evidence>
<dbReference type="SUPFAM" id="SSF48113">
    <property type="entry name" value="Heme-dependent peroxidases"/>
    <property type="match status" value="1"/>
</dbReference>
<keyword evidence="3" id="KW-0479">Metal-binding</keyword>
<evidence type="ECO:0000256" key="5">
    <source>
        <dbReference type="ARBA" id="ARBA00023004"/>
    </source>
</evidence>
<dbReference type="InterPro" id="IPR044831">
    <property type="entry name" value="Ccp1-like"/>
</dbReference>
<reference evidence="11" key="1">
    <citation type="submission" date="2023-03" db="EMBL/GenBank/DDBJ databases">
        <title>Massive genome expansion in bonnet fungi (Mycena s.s.) driven by repeated elements and novel gene families across ecological guilds.</title>
        <authorList>
            <consortium name="Lawrence Berkeley National Laboratory"/>
            <person name="Harder C.B."/>
            <person name="Miyauchi S."/>
            <person name="Viragh M."/>
            <person name="Kuo A."/>
            <person name="Thoen E."/>
            <person name="Andreopoulos B."/>
            <person name="Lu D."/>
            <person name="Skrede I."/>
            <person name="Drula E."/>
            <person name="Henrissat B."/>
            <person name="Morin E."/>
            <person name="Kohler A."/>
            <person name="Barry K."/>
            <person name="LaButti K."/>
            <person name="Morin E."/>
            <person name="Salamov A."/>
            <person name="Lipzen A."/>
            <person name="Mereny Z."/>
            <person name="Hegedus B."/>
            <person name="Baldrian P."/>
            <person name="Stursova M."/>
            <person name="Weitz H."/>
            <person name="Taylor A."/>
            <person name="Grigoriev I.V."/>
            <person name="Nagy L.G."/>
            <person name="Martin F."/>
            <person name="Kauserud H."/>
        </authorList>
    </citation>
    <scope>NUCLEOTIDE SEQUENCE</scope>
    <source>
        <strain evidence="11">9284</strain>
    </source>
</reference>
<dbReference type="PANTHER" id="PTHR31356:SF53">
    <property type="entry name" value="HEME PEROXIDASE"/>
    <property type="match status" value="1"/>
</dbReference>
<feature type="transmembrane region" description="Helical" evidence="9">
    <location>
        <begin position="329"/>
        <end position="350"/>
    </location>
</feature>
<keyword evidence="5" id="KW-0408">Iron</keyword>
<evidence type="ECO:0000313" key="11">
    <source>
        <dbReference type="EMBL" id="KAJ7615867.1"/>
    </source>
</evidence>
<dbReference type="GO" id="GO:0034599">
    <property type="term" value="P:cellular response to oxidative stress"/>
    <property type="evidence" value="ECO:0007669"/>
    <property type="project" value="InterPro"/>
</dbReference>
<evidence type="ECO:0000256" key="3">
    <source>
        <dbReference type="ARBA" id="ARBA00022723"/>
    </source>
</evidence>
<organism evidence="11 12">
    <name type="scientific">Roridomyces roridus</name>
    <dbReference type="NCBI Taxonomy" id="1738132"/>
    <lineage>
        <taxon>Eukaryota</taxon>
        <taxon>Fungi</taxon>
        <taxon>Dikarya</taxon>
        <taxon>Basidiomycota</taxon>
        <taxon>Agaricomycotina</taxon>
        <taxon>Agaricomycetes</taxon>
        <taxon>Agaricomycetidae</taxon>
        <taxon>Agaricales</taxon>
        <taxon>Marasmiineae</taxon>
        <taxon>Mycenaceae</taxon>
        <taxon>Roridomyces</taxon>
    </lineage>
</organism>
<keyword evidence="12" id="KW-1185">Reference proteome</keyword>
<dbReference type="PROSITE" id="PS50873">
    <property type="entry name" value="PEROXIDASE_4"/>
    <property type="match status" value="1"/>
</dbReference>
<dbReference type="EC" id="1.11.1.-" evidence="7"/>
<evidence type="ECO:0000256" key="9">
    <source>
        <dbReference type="SAM" id="Phobius"/>
    </source>
</evidence>
<feature type="region of interest" description="Disordered" evidence="8">
    <location>
        <begin position="67"/>
        <end position="86"/>
    </location>
</feature>
<feature type="region of interest" description="Disordered" evidence="8">
    <location>
        <begin position="522"/>
        <end position="543"/>
    </location>
</feature>
<name>A0AAD7FCK9_9AGAR</name>